<keyword evidence="1" id="KW-0560">Oxidoreductase</keyword>
<proteinExistence type="predicted"/>
<evidence type="ECO:0000259" key="2">
    <source>
        <dbReference type="Pfam" id="PF02775"/>
    </source>
</evidence>
<feature type="domain" description="Thiamine pyrophosphate enzyme TPP-binding" evidence="2">
    <location>
        <begin position="66"/>
        <end position="214"/>
    </location>
</feature>
<sequence>MSYINKPKFKHPQMQTNDIGLTRRDYEGTLTTLCGGCGHDSISAAIIQAAAEMSLEPHRVAKISGIGCSSKIPSYFLSKAHGFNSVHGRMPSVATGANIANKELYYVGVSGDGDSASIGLGQFCHIVRRRINMLYIVANNGTYGLTKGQLSATADLGSRTKSGEESQFDNIDMATLAIELGASFVARSFSGDKKQLIPLLQAGLSHKGFAFIDVISPCVTFNNTDFSTHGYKNTWENHIALSEVDFVPMREEITTSYAAGKEKEITLHDGSAIHLHKTGNDYDPTDKENAMHHINAHKKQGKIATGLLYINQSTADLHELQDTVDRPLNSLGDQELCPGSKALNDINNTFR</sequence>
<reference evidence="4" key="1">
    <citation type="submission" date="2017-08" db="EMBL/GenBank/DDBJ databases">
        <title>A dynamic microbial community with high functional redundancy inhabits the cold, oxic subseafloor aquifer.</title>
        <authorList>
            <person name="Tully B.J."/>
            <person name="Wheat C.G."/>
            <person name="Glazer B.T."/>
            <person name="Huber J.A."/>
        </authorList>
    </citation>
    <scope>NUCLEOTIDE SEQUENCE [LARGE SCALE GENOMIC DNA]</scope>
</reference>
<dbReference type="PANTHER" id="PTHR48084:SF5">
    <property type="entry name" value="BLR6744 PROTEIN"/>
    <property type="match status" value="1"/>
</dbReference>
<dbReference type="GO" id="GO:0030976">
    <property type="term" value="F:thiamine pyrophosphate binding"/>
    <property type="evidence" value="ECO:0007669"/>
    <property type="project" value="InterPro"/>
</dbReference>
<comment type="caution">
    <text evidence="3">The sequence shown here is derived from an EMBL/GenBank/DDBJ whole genome shotgun (WGS) entry which is preliminary data.</text>
</comment>
<dbReference type="InterPro" id="IPR051457">
    <property type="entry name" value="2-oxoacid:Fd_oxidoreductase"/>
</dbReference>
<dbReference type="Proteomes" id="UP000218767">
    <property type="component" value="Unassembled WGS sequence"/>
</dbReference>
<dbReference type="PANTHER" id="PTHR48084">
    <property type="entry name" value="2-OXOGLUTARATE OXIDOREDUCTASE SUBUNIT KORB-RELATED"/>
    <property type="match status" value="1"/>
</dbReference>
<organism evidence="3 4">
    <name type="scientific">SAR86 cluster bacterium</name>
    <dbReference type="NCBI Taxonomy" id="2030880"/>
    <lineage>
        <taxon>Bacteria</taxon>
        <taxon>Pseudomonadati</taxon>
        <taxon>Pseudomonadota</taxon>
        <taxon>Gammaproteobacteria</taxon>
        <taxon>SAR86 cluster</taxon>
    </lineage>
</organism>
<gene>
    <name evidence="3" type="ORF">COB20_13515</name>
</gene>
<name>A0A2A4WXJ2_9GAMM</name>
<protein>
    <submittedName>
        <fullName evidence="3">2-oxoglutarate ferredoxin oxidoreductase subunit beta</fullName>
    </submittedName>
</protein>
<evidence type="ECO:0000256" key="1">
    <source>
        <dbReference type="ARBA" id="ARBA00023002"/>
    </source>
</evidence>
<dbReference type="InterPro" id="IPR011766">
    <property type="entry name" value="TPP_enzyme_TPP-bd"/>
</dbReference>
<dbReference type="CDD" id="cd03375">
    <property type="entry name" value="TPP_OGFOR"/>
    <property type="match status" value="1"/>
</dbReference>
<evidence type="ECO:0000313" key="4">
    <source>
        <dbReference type="Proteomes" id="UP000218767"/>
    </source>
</evidence>
<dbReference type="EMBL" id="NVUL01000081">
    <property type="protein sequence ID" value="PCI75172.1"/>
    <property type="molecule type" value="Genomic_DNA"/>
</dbReference>
<evidence type="ECO:0000313" key="3">
    <source>
        <dbReference type="EMBL" id="PCI75172.1"/>
    </source>
</evidence>
<dbReference type="GO" id="GO:0016625">
    <property type="term" value="F:oxidoreductase activity, acting on the aldehyde or oxo group of donors, iron-sulfur protein as acceptor"/>
    <property type="evidence" value="ECO:0007669"/>
    <property type="project" value="UniProtKB-ARBA"/>
</dbReference>
<dbReference type="InterPro" id="IPR029061">
    <property type="entry name" value="THDP-binding"/>
</dbReference>
<dbReference type="GO" id="GO:0044281">
    <property type="term" value="P:small molecule metabolic process"/>
    <property type="evidence" value="ECO:0007669"/>
    <property type="project" value="UniProtKB-ARBA"/>
</dbReference>
<dbReference type="AlphaFoldDB" id="A0A2A4WXJ2"/>
<dbReference type="Gene3D" id="3.40.50.970">
    <property type="match status" value="1"/>
</dbReference>
<dbReference type="GO" id="GO:0045333">
    <property type="term" value="P:cellular respiration"/>
    <property type="evidence" value="ECO:0007669"/>
    <property type="project" value="UniProtKB-ARBA"/>
</dbReference>
<accession>A0A2A4WXJ2</accession>
<dbReference type="Pfam" id="PF02775">
    <property type="entry name" value="TPP_enzyme_C"/>
    <property type="match status" value="1"/>
</dbReference>
<dbReference type="SUPFAM" id="SSF52518">
    <property type="entry name" value="Thiamin diphosphate-binding fold (THDP-binding)"/>
    <property type="match status" value="1"/>
</dbReference>